<feature type="transmembrane region" description="Helical" evidence="1">
    <location>
        <begin position="80"/>
        <end position="101"/>
    </location>
</feature>
<accession>A0A3D4V9S7</accession>
<keyword evidence="1" id="KW-0472">Membrane</keyword>
<feature type="transmembrane region" description="Helical" evidence="1">
    <location>
        <begin position="201"/>
        <end position="220"/>
    </location>
</feature>
<name>A0A3D4V9S7_9BACT</name>
<dbReference type="AlphaFoldDB" id="A0A3D4V9S7"/>
<protein>
    <recommendedName>
        <fullName evidence="4">Bax inhibitor-1/YccA family protein</fullName>
    </recommendedName>
</protein>
<comment type="caution">
    <text evidence="2">The sequence shown here is derived from an EMBL/GenBank/DDBJ whole genome shotgun (WGS) entry which is preliminary data.</text>
</comment>
<dbReference type="Pfam" id="PF12811">
    <property type="entry name" value="BaxI_1"/>
    <property type="match status" value="1"/>
</dbReference>
<evidence type="ECO:0000313" key="3">
    <source>
        <dbReference type="Proteomes" id="UP000264071"/>
    </source>
</evidence>
<evidence type="ECO:0000313" key="2">
    <source>
        <dbReference type="EMBL" id="HCT57087.1"/>
    </source>
</evidence>
<feature type="transmembrane region" description="Helical" evidence="1">
    <location>
        <begin position="55"/>
        <end position="74"/>
    </location>
</feature>
<evidence type="ECO:0000256" key="1">
    <source>
        <dbReference type="SAM" id="Phobius"/>
    </source>
</evidence>
<reference evidence="2 3" key="1">
    <citation type="journal article" date="2018" name="Nat. Biotechnol.">
        <title>A standardized bacterial taxonomy based on genome phylogeny substantially revises the tree of life.</title>
        <authorList>
            <person name="Parks D.H."/>
            <person name="Chuvochina M."/>
            <person name="Waite D.W."/>
            <person name="Rinke C."/>
            <person name="Skarshewski A."/>
            <person name="Chaumeil P.A."/>
            <person name="Hugenholtz P."/>
        </authorList>
    </citation>
    <scope>NUCLEOTIDE SEQUENCE [LARGE SCALE GENOMIC DNA]</scope>
    <source>
        <strain evidence="2">UBA8844</strain>
    </source>
</reference>
<keyword evidence="1" id="KW-1133">Transmembrane helix</keyword>
<dbReference type="PIRSF" id="PIRSF009160">
    <property type="entry name" value="UCP009160"/>
    <property type="match status" value="1"/>
</dbReference>
<proteinExistence type="predicted"/>
<feature type="transmembrane region" description="Helical" evidence="1">
    <location>
        <begin position="113"/>
        <end position="133"/>
    </location>
</feature>
<sequence length="269" mass="28686">MISRCGLRVALSPVPFNTTMRSSNPMLARFADAARATVSGSRSETMTVTGTATKALMLLAVLSFSAALVWQKVASGRTDLVMPAMLVGGIGGFIFAMIAIFKPQTAPWTAPIYAALEGILLGAISAVYNAQYAGLPQQAVMLTIGVAAGVFALYHFRVIRATAGFKRMMFSAIVGIGLFYIGSMVLGLFGVNIGYFGSTSMLSIGINVVIAGVAALSLVLDFDRIEEGVRMGAPKSMEWFSAFGLMVTLIWLYLELLRLLSRLQGRSDD</sequence>
<dbReference type="EMBL" id="DPIY01000006">
    <property type="protein sequence ID" value="HCT57087.1"/>
    <property type="molecule type" value="Genomic_DNA"/>
</dbReference>
<dbReference type="PANTHER" id="PTHR41282:SF1">
    <property type="entry name" value="CONSERVED TRANSMEMBRANE PROTEIN-RELATED"/>
    <property type="match status" value="1"/>
</dbReference>
<dbReference type="Proteomes" id="UP000264071">
    <property type="component" value="Unassembled WGS sequence"/>
</dbReference>
<organism evidence="2 3">
    <name type="scientific">Gemmatimonas aurantiaca</name>
    <dbReference type="NCBI Taxonomy" id="173480"/>
    <lineage>
        <taxon>Bacteria</taxon>
        <taxon>Pseudomonadati</taxon>
        <taxon>Gemmatimonadota</taxon>
        <taxon>Gemmatimonadia</taxon>
        <taxon>Gemmatimonadales</taxon>
        <taxon>Gemmatimonadaceae</taxon>
        <taxon>Gemmatimonas</taxon>
    </lineage>
</organism>
<feature type="transmembrane region" description="Helical" evidence="1">
    <location>
        <begin position="240"/>
        <end position="260"/>
    </location>
</feature>
<gene>
    <name evidence="2" type="ORF">DGD08_07715</name>
</gene>
<keyword evidence="1" id="KW-0812">Transmembrane</keyword>
<feature type="transmembrane region" description="Helical" evidence="1">
    <location>
        <begin position="139"/>
        <end position="156"/>
    </location>
</feature>
<dbReference type="PANTHER" id="PTHR41282">
    <property type="entry name" value="CONSERVED TRANSMEMBRANE PROTEIN-RELATED"/>
    <property type="match status" value="1"/>
</dbReference>
<dbReference type="InterPro" id="IPR010539">
    <property type="entry name" value="BaxI_1-like"/>
</dbReference>
<evidence type="ECO:0008006" key="4">
    <source>
        <dbReference type="Google" id="ProtNLM"/>
    </source>
</evidence>
<feature type="transmembrane region" description="Helical" evidence="1">
    <location>
        <begin position="168"/>
        <end position="195"/>
    </location>
</feature>